<gene>
    <name evidence="3" type="ORF">VVR64_06080</name>
</gene>
<accession>A0ABV3UTV4</accession>
<feature type="region of interest" description="Disordered" evidence="1">
    <location>
        <begin position="1"/>
        <end position="23"/>
    </location>
</feature>
<feature type="transmembrane region" description="Helical" evidence="2">
    <location>
        <begin position="36"/>
        <end position="57"/>
    </location>
</feature>
<evidence type="ECO:0000256" key="1">
    <source>
        <dbReference type="SAM" id="MobiDB-lite"/>
    </source>
</evidence>
<evidence type="ECO:0000256" key="2">
    <source>
        <dbReference type="SAM" id="Phobius"/>
    </source>
</evidence>
<dbReference type="PANTHER" id="PTHR35813:SF1">
    <property type="entry name" value="INNER MEMBRANE PROTEIN YBAN"/>
    <property type="match status" value="1"/>
</dbReference>
<keyword evidence="4" id="KW-1185">Reference proteome</keyword>
<reference evidence="3 4" key="1">
    <citation type="journal article" date="2024" name="Fungal Genet. Biol.">
        <title>The porcine skin microbiome exhibits broad fungal antagonism.</title>
        <authorList>
            <person name="De La Cruz K.F."/>
            <person name="Townsend E.C."/>
            <person name="Alex Cheong J.Z."/>
            <person name="Salamzade R."/>
            <person name="Liu A."/>
            <person name="Sandstrom S."/>
            <person name="Davila E."/>
            <person name="Huang L."/>
            <person name="Xu K.H."/>
            <person name="Wu S.Y."/>
            <person name="Meudt J.J."/>
            <person name="Shanmuganayagam D."/>
            <person name="Gibson A.L.F."/>
            <person name="Kalan L.R."/>
        </authorList>
    </citation>
    <scope>NUCLEOTIDE SEQUENCE [LARGE SCALE GENOMIC DNA]</scope>
    <source>
        <strain evidence="3 4">LK2569</strain>
    </source>
</reference>
<dbReference type="EMBL" id="JAYWMA010000005">
    <property type="protein sequence ID" value="MEX3528635.1"/>
    <property type="molecule type" value="Genomic_DNA"/>
</dbReference>
<organism evidence="3 4">
    <name type="scientific">Corynebacterium xerosis</name>
    <dbReference type="NCBI Taxonomy" id="1725"/>
    <lineage>
        <taxon>Bacteria</taxon>
        <taxon>Bacillati</taxon>
        <taxon>Actinomycetota</taxon>
        <taxon>Actinomycetes</taxon>
        <taxon>Mycobacteriales</taxon>
        <taxon>Corynebacteriaceae</taxon>
        <taxon>Corynebacterium</taxon>
    </lineage>
</organism>
<evidence type="ECO:0000313" key="3">
    <source>
        <dbReference type="EMBL" id="MEX3528635.1"/>
    </source>
</evidence>
<keyword evidence="2" id="KW-1133">Transmembrane helix</keyword>
<evidence type="ECO:0000313" key="4">
    <source>
        <dbReference type="Proteomes" id="UP001558353"/>
    </source>
</evidence>
<dbReference type="Pfam" id="PF04304">
    <property type="entry name" value="DUF454"/>
    <property type="match status" value="1"/>
</dbReference>
<keyword evidence="2" id="KW-0812">Transmembrane</keyword>
<dbReference type="RefSeq" id="WP_368522378.1">
    <property type="nucleotide sequence ID" value="NZ_JAYWMA010000005.1"/>
</dbReference>
<comment type="caution">
    <text evidence="3">The sequence shown here is derived from an EMBL/GenBank/DDBJ whole genome shotgun (WGS) entry which is preliminary data.</text>
</comment>
<feature type="transmembrane region" description="Helical" evidence="2">
    <location>
        <begin position="129"/>
        <end position="146"/>
    </location>
</feature>
<keyword evidence="2" id="KW-0472">Membrane</keyword>
<dbReference type="Proteomes" id="UP001558353">
    <property type="component" value="Unassembled WGS sequence"/>
</dbReference>
<feature type="transmembrane region" description="Helical" evidence="2">
    <location>
        <begin position="104"/>
        <end position="123"/>
    </location>
</feature>
<proteinExistence type="predicted"/>
<dbReference type="PANTHER" id="PTHR35813">
    <property type="entry name" value="INNER MEMBRANE PROTEIN YBAN"/>
    <property type="match status" value="1"/>
</dbReference>
<protein>
    <submittedName>
        <fullName evidence="3">YbaN family protein</fullName>
    </submittedName>
</protein>
<name>A0ABV3UTV4_9CORY</name>
<sequence length="165" mass="17245">MTADGAAGPDSAGSDGPGAAAGPPVLRPVKSRSLRWALNAVGLISLGLGAIGAFVPLLPTTPFLLLSALCFAKASDRLLNYLLGHRIFGSYLHQYYSGDMTLAYKLQTLGVMWLGLIVSAWLIGKPWPWVIFAVIGTGVSIHILTLKPKAPPCGDAGNGETGPHR</sequence>
<dbReference type="InterPro" id="IPR007401">
    <property type="entry name" value="DUF454"/>
</dbReference>